<feature type="transmembrane region" description="Helical" evidence="2">
    <location>
        <begin position="526"/>
        <end position="544"/>
    </location>
</feature>
<feature type="transmembrane region" description="Helical" evidence="2">
    <location>
        <begin position="690"/>
        <end position="707"/>
    </location>
</feature>
<keyword evidence="2" id="KW-1133">Transmembrane helix</keyword>
<protein>
    <recommendedName>
        <fullName evidence="7">DUF2157 domain-containing protein</fullName>
    </recommendedName>
</protein>
<reference evidence="3 6" key="2">
    <citation type="submission" date="2020-07" db="EMBL/GenBank/DDBJ databases">
        <title>Sequencing the genomes of 1000 actinobacteria strains.</title>
        <authorList>
            <person name="Klenk H.-P."/>
        </authorList>
    </citation>
    <scope>NUCLEOTIDE SEQUENCE [LARGE SCALE GENOMIC DNA]</scope>
    <source>
        <strain evidence="3 6">DSM 23870</strain>
    </source>
</reference>
<organism evidence="4 5">
    <name type="scientific">Agromyces atrinae</name>
    <dbReference type="NCBI Taxonomy" id="592376"/>
    <lineage>
        <taxon>Bacteria</taxon>
        <taxon>Bacillati</taxon>
        <taxon>Actinomycetota</taxon>
        <taxon>Actinomycetes</taxon>
        <taxon>Micrococcales</taxon>
        <taxon>Microbacteriaceae</taxon>
        <taxon>Agromyces</taxon>
    </lineage>
</organism>
<feature type="region of interest" description="Disordered" evidence="1">
    <location>
        <begin position="76"/>
        <end position="98"/>
    </location>
</feature>
<dbReference type="Proteomes" id="UP000292686">
    <property type="component" value="Unassembled WGS sequence"/>
</dbReference>
<feature type="transmembrane region" description="Helical" evidence="2">
    <location>
        <begin position="1013"/>
        <end position="1030"/>
    </location>
</feature>
<feature type="transmembrane region" description="Helical" evidence="2">
    <location>
        <begin position="383"/>
        <end position="407"/>
    </location>
</feature>
<dbReference type="OrthoDB" id="5096967at2"/>
<feature type="transmembrane region" description="Helical" evidence="2">
    <location>
        <begin position="979"/>
        <end position="1001"/>
    </location>
</feature>
<evidence type="ECO:0000313" key="3">
    <source>
        <dbReference type="EMBL" id="NYD66487.1"/>
    </source>
</evidence>
<name>A0A4Q2M4Y8_9MICO</name>
<feature type="transmembrane region" description="Helical" evidence="2">
    <location>
        <begin position="625"/>
        <end position="648"/>
    </location>
</feature>
<feature type="transmembrane region" description="Helical" evidence="2">
    <location>
        <begin position="353"/>
        <end position="371"/>
    </location>
</feature>
<feature type="transmembrane region" description="Helical" evidence="2">
    <location>
        <begin position="1199"/>
        <end position="1222"/>
    </location>
</feature>
<feature type="transmembrane region" description="Helical" evidence="2">
    <location>
        <begin position="1042"/>
        <end position="1061"/>
    </location>
</feature>
<feature type="compositionally biased region" description="Pro residues" evidence="1">
    <location>
        <begin position="86"/>
        <end position="98"/>
    </location>
</feature>
<feature type="transmembrane region" description="Helical" evidence="2">
    <location>
        <begin position="1095"/>
        <end position="1113"/>
    </location>
</feature>
<feature type="transmembrane region" description="Helical" evidence="2">
    <location>
        <begin position="212"/>
        <end position="229"/>
    </location>
</feature>
<feature type="transmembrane region" description="Helical" evidence="2">
    <location>
        <begin position="953"/>
        <end position="972"/>
    </location>
</feature>
<dbReference type="RefSeq" id="WP_129172739.1">
    <property type="nucleotide sequence ID" value="NZ_JACCBI010000001.1"/>
</dbReference>
<feature type="transmembrane region" description="Helical" evidence="2">
    <location>
        <begin position="1234"/>
        <end position="1255"/>
    </location>
</feature>
<dbReference type="EMBL" id="JACCBI010000001">
    <property type="protein sequence ID" value="NYD66487.1"/>
    <property type="molecule type" value="Genomic_DNA"/>
</dbReference>
<evidence type="ECO:0008006" key="7">
    <source>
        <dbReference type="Google" id="ProtNLM"/>
    </source>
</evidence>
<feature type="transmembrane region" description="Helical" evidence="2">
    <location>
        <begin position="1338"/>
        <end position="1358"/>
    </location>
</feature>
<feature type="transmembrane region" description="Helical" evidence="2">
    <location>
        <begin position="153"/>
        <end position="176"/>
    </location>
</feature>
<evidence type="ECO:0000313" key="6">
    <source>
        <dbReference type="Proteomes" id="UP000581087"/>
    </source>
</evidence>
<evidence type="ECO:0000256" key="2">
    <source>
        <dbReference type="SAM" id="Phobius"/>
    </source>
</evidence>
<feature type="transmembrane region" description="Helical" evidence="2">
    <location>
        <begin position="1262"/>
        <end position="1279"/>
    </location>
</feature>
<evidence type="ECO:0000256" key="1">
    <source>
        <dbReference type="SAM" id="MobiDB-lite"/>
    </source>
</evidence>
<reference evidence="4 5" key="1">
    <citation type="submission" date="2019-01" db="EMBL/GenBank/DDBJ databases">
        <title>Agromyces.</title>
        <authorList>
            <person name="Li J."/>
        </authorList>
    </citation>
    <scope>NUCLEOTIDE SEQUENCE [LARGE SCALE GENOMIC DNA]</scope>
    <source>
        <strain evidence="4 5">DSM 23870</strain>
    </source>
</reference>
<feature type="transmembrane region" description="Helical" evidence="2">
    <location>
        <begin position="801"/>
        <end position="820"/>
    </location>
</feature>
<evidence type="ECO:0000313" key="5">
    <source>
        <dbReference type="Proteomes" id="UP000292686"/>
    </source>
</evidence>
<feature type="transmembrane region" description="Helical" evidence="2">
    <location>
        <begin position="769"/>
        <end position="789"/>
    </location>
</feature>
<feature type="transmembrane region" description="Helical" evidence="2">
    <location>
        <begin position="599"/>
        <end position="618"/>
    </location>
</feature>
<proteinExistence type="predicted"/>
<dbReference type="EMBL" id="SDPM01000002">
    <property type="protein sequence ID" value="RXZ87164.1"/>
    <property type="molecule type" value="Genomic_DNA"/>
</dbReference>
<feature type="transmembrane region" description="Helical" evidence="2">
    <location>
        <begin position="293"/>
        <end position="315"/>
    </location>
</feature>
<feature type="transmembrane region" description="Helical" evidence="2">
    <location>
        <begin position="413"/>
        <end position="433"/>
    </location>
</feature>
<feature type="transmembrane region" description="Helical" evidence="2">
    <location>
        <begin position="1148"/>
        <end position="1166"/>
    </location>
</feature>
<feature type="transmembrane region" description="Helical" evidence="2">
    <location>
        <begin position="826"/>
        <end position="843"/>
    </location>
</feature>
<keyword evidence="2" id="KW-0472">Membrane</keyword>
<gene>
    <name evidence="3" type="ORF">BJ972_001006</name>
    <name evidence="4" type="ORF">ESP50_04360</name>
</gene>
<accession>A0A4Q2M4Y8</accession>
<feature type="transmembrane region" description="Helical" evidence="2">
    <location>
        <begin position="327"/>
        <end position="347"/>
    </location>
</feature>
<feature type="transmembrane region" description="Helical" evidence="2">
    <location>
        <begin position="182"/>
        <end position="200"/>
    </location>
</feature>
<feature type="transmembrane region" description="Helical" evidence="2">
    <location>
        <begin position="1172"/>
        <end position="1192"/>
    </location>
</feature>
<feature type="transmembrane region" description="Helical" evidence="2">
    <location>
        <begin position="1067"/>
        <end position="1088"/>
    </location>
</feature>
<keyword evidence="2" id="KW-0812">Transmembrane</keyword>
<dbReference type="Proteomes" id="UP000581087">
    <property type="component" value="Unassembled WGS sequence"/>
</dbReference>
<keyword evidence="5" id="KW-1185">Reference proteome</keyword>
<feature type="transmembrane region" description="Helical" evidence="2">
    <location>
        <begin position="1119"/>
        <end position="1136"/>
    </location>
</feature>
<sequence>MAAHSEGFDAGLWPRSTDDLIDPRRCPACFTPLTSAVCSLCGLDLSGPRAHELLRLSEESAGALLERSDLIRTMRAEQRAAAQRPVAPPAPAPAPAPAPVVAPPTLLAPVPSAPHASPVPAPASAPLAAPVLPTERTDAAGDEPRRRRSSVQVVLLLAGVVLVGVAAVFFLTVAWITGGLVMRAVVIGILTLLALAISTALRRRLEATAEGIGWLAVILLLLDVWAARANDLFAAGTTDAGTYWGAALTVLGLAFVGWAWLSRLRAASIAASLALPIGVGVLVSSFVDGDGMFAVFAGLAAAALSTLIHPLLALGRRGDRSLGIERSTLHAVGATSLVGASALAPWVFPDHDAGPILSGGIVTVVAAAFLVRGLRFGSGAPLTTVTSAIAGVVGAVSLSAAPAFVALRTGDESFALIVPPAAAVAVALALELVARRTRPAAPRIVAVSASIGAAAVAVICLIAPLGRSFAAWAETLLGAERLWRAPLVDPVRTPLGPDVWATLGLAVAVALAAVFWFVGGMTRARGTGLAWAAAVVLLGAPALLQTPLGITVAGLVIALAALAALARRGGLPRGATAPLVALAIAASFSAWLASFANAVTWWATTIVIVLAIYAARFIATAAVSVVLSTVLTVFVVQAAGTALLVAPVARGADFRTAEGLGAAVIASAALLLLASLRLGRALSNRERRAVLLTGVALILPLAYVATFASPTPLSVAIGSLVGAVGALIALRSGTTMIGRSATIATGIAVAPLVTFAGLTLAELLSAEPLVGALLPSVVAILVAGGALALARRDASGVRRIAVEIGVALTVVLGLVMSTAVADAPPIALILLAVVLLIAATDRTGLFGSQSLRKHLVWAAFAAGTAGLWLRLGSEGIDSLGSWTLAPAGALAVIAALTERARRRETGTPSPADAAPRDASTSSYSLDAAAPAVILFAASVLALLPFVIEQRDSLGGIIAASIGALLLIVGTWVRARAADAALVLATGAAGAAVVLTAMTLRATGPWFGEEPNDIWLLAGLAVVGVAAVGFARSDTAVHARTSSALVVAGAVLFVLGESTAIAVEGGPIARSLFATLLLAALGAASVEVSRAPLGRLTAWTAIGGSAVVTATALATTSIRPIEWLTIPLVVGLAATAWAARRPATRRESVALWAIALVLGFGASIVALEPDELVRPFIISATAAVLLIGAAAAGRRGPIRAPYIFATLAISAPALVITTGIQSIRELPLAETEPGFDLWLVSGALPVLIAGWLLFAARPNASSWPFLAPGLVLLLVPPLLLDFTGTTLWRATVLGVVALALLVVGARAKLQAPFVLGGGVLIVHAVAQLWPWITLVYESVFWWIWLGIGGVLLIVVAATYERRIREFKAAALAIAHLR</sequence>
<feature type="transmembrane region" description="Helical" evidence="2">
    <location>
        <begin position="268"/>
        <end position="287"/>
    </location>
</feature>
<feature type="transmembrane region" description="Helical" evidence="2">
    <location>
        <begin position="855"/>
        <end position="873"/>
    </location>
</feature>
<feature type="transmembrane region" description="Helical" evidence="2">
    <location>
        <begin position="927"/>
        <end position="947"/>
    </location>
</feature>
<feature type="transmembrane region" description="Helical" evidence="2">
    <location>
        <begin position="499"/>
        <end position="519"/>
    </location>
</feature>
<feature type="transmembrane region" description="Helical" evidence="2">
    <location>
        <begin position="660"/>
        <end position="678"/>
    </location>
</feature>
<feature type="transmembrane region" description="Helical" evidence="2">
    <location>
        <begin position="1285"/>
        <end position="1304"/>
    </location>
</feature>
<feature type="transmembrane region" description="Helical" evidence="2">
    <location>
        <begin position="574"/>
        <end position="593"/>
    </location>
</feature>
<comment type="caution">
    <text evidence="4">The sequence shown here is derived from an EMBL/GenBank/DDBJ whole genome shotgun (WGS) entry which is preliminary data.</text>
</comment>
<feature type="transmembrane region" description="Helical" evidence="2">
    <location>
        <begin position="879"/>
        <end position="897"/>
    </location>
</feature>
<feature type="transmembrane region" description="Helical" evidence="2">
    <location>
        <begin position="445"/>
        <end position="466"/>
    </location>
</feature>
<feature type="transmembrane region" description="Helical" evidence="2">
    <location>
        <begin position="1311"/>
        <end position="1332"/>
    </location>
</feature>
<feature type="transmembrane region" description="Helical" evidence="2">
    <location>
        <begin position="550"/>
        <end position="567"/>
    </location>
</feature>
<feature type="transmembrane region" description="Helical" evidence="2">
    <location>
        <begin position="241"/>
        <end position="261"/>
    </location>
</feature>
<evidence type="ECO:0000313" key="4">
    <source>
        <dbReference type="EMBL" id="RXZ87164.1"/>
    </source>
</evidence>
<dbReference type="NCBIfam" id="NF047321">
    <property type="entry name" value="SCO7613_CTERM"/>
    <property type="match status" value="1"/>
</dbReference>
<dbReference type="InterPro" id="IPR058062">
    <property type="entry name" value="SCO7613_C"/>
</dbReference>
<feature type="transmembrane region" description="Helical" evidence="2">
    <location>
        <begin position="742"/>
        <end position="763"/>
    </location>
</feature>
<feature type="transmembrane region" description="Helical" evidence="2">
    <location>
        <begin position="713"/>
        <end position="730"/>
    </location>
</feature>